<accession>A0A2S4PRB3</accession>
<keyword evidence="8" id="KW-1185">Reference proteome</keyword>
<gene>
    <name evidence="7" type="ORF">EPUL_001868</name>
</gene>
<sequence>MPKPSPAQDGDGIKSTIKSILQGLLIMMGFQFIIGQFSGKKTSAGISHNLSGNSVGSEGDASKFKSYFPSPGATNDGMKLNSIPNQIVPIWPGNTLLDIVITISPNFIPKPIFETEKQNIVLNETAFRFGDYNDEREISISFDVPRELQNNGTLWGHFFIGISGENLDPFESNYNTERSFHFDWPLTQYLTQKKLRKEKNLLAKSGQNEEPVEEEPLPKTTIISHYHPNFTISFIPDTGVLAFPSIHPAMRQYFHLKSNSAIDGTLSQGWYYPVLFVNTFWQLKSHMISLNSTVNRLPLNIKLNNMAHWKFGIISSLDDGAKKAAKASAQGNSLRGGGDGSELEMVKEVLLDTNPYLLATTVAVSIIHMIFEMLAFKSDISHYRNKKNNVGISIRSILGNVFMQAIILLYLLDNNENTSWMILFSQGMGILLELWKITTIVNICVRPSENVIGFKVAFEDKHILSVTEEKTKEYDAVAFKYLYMVAIPLLLAFAAYSLAYKSHRSWYSFVIATLVGSVYAYGFLMMVPSLYINYRLKSVAHMPAKAMTYKFLNTFIDDLFAFTIKMPTLHRIATLRDDVIFFVYLYQSWKYKIDYTRVNEFGQGGDDLDVNPATSESLNVLAESDKISNESIETQNLISQKTVLKTD</sequence>
<keyword evidence="5 6" id="KW-0472">Membrane</keyword>
<name>A0A2S4PRB3_9PEZI</name>
<dbReference type="PANTHER" id="PTHR21347">
    <property type="entry name" value="CLEFT LIP AND PALATE ASSOCIATED TRANSMEMBRANE PROTEIN-RELATED"/>
    <property type="match status" value="1"/>
</dbReference>
<evidence type="ECO:0000256" key="2">
    <source>
        <dbReference type="ARBA" id="ARBA00009310"/>
    </source>
</evidence>
<feature type="transmembrane region" description="Helical" evidence="6">
    <location>
        <begin position="388"/>
        <end position="412"/>
    </location>
</feature>
<feature type="transmembrane region" description="Helical" evidence="6">
    <location>
        <begin position="506"/>
        <end position="532"/>
    </location>
</feature>
<comment type="caution">
    <text evidence="7">The sequence shown here is derived from an EMBL/GenBank/DDBJ whole genome shotgun (WGS) entry which is preliminary data.</text>
</comment>
<reference evidence="7 8" key="1">
    <citation type="submission" date="2017-10" db="EMBL/GenBank/DDBJ databases">
        <title>Development of genomic resources for the powdery mildew, Erysiphe pulchra.</title>
        <authorList>
            <person name="Wadl P.A."/>
            <person name="Mack B.M."/>
            <person name="Moore G."/>
            <person name="Beltz S.B."/>
        </authorList>
    </citation>
    <scope>NUCLEOTIDE SEQUENCE [LARGE SCALE GENOMIC DNA]</scope>
    <source>
        <strain evidence="7">Cflorida</strain>
    </source>
</reference>
<feature type="transmembrane region" description="Helical" evidence="6">
    <location>
        <begin position="356"/>
        <end position="376"/>
    </location>
</feature>
<evidence type="ECO:0000313" key="8">
    <source>
        <dbReference type="Proteomes" id="UP000237438"/>
    </source>
</evidence>
<comment type="subcellular location">
    <subcellularLocation>
        <location evidence="1">Membrane</location>
        <topology evidence="1">Multi-pass membrane protein</topology>
    </subcellularLocation>
</comment>
<dbReference type="Pfam" id="PF05602">
    <property type="entry name" value="CLPTM1"/>
    <property type="match status" value="1"/>
</dbReference>
<feature type="transmembrane region" description="Helical" evidence="6">
    <location>
        <begin position="20"/>
        <end position="39"/>
    </location>
</feature>
<evidence type="ECO:0000313" key="7">
    <source>
        <dbReference type="EMBL" id="POS84585.1"/>
    </source>
</evidence>
<proteinExistence type="inferred from homology"/>
<evidence type="ECO:0000256" key="5">
    <source>
        <dbReference type="ARBA" id="ARBA00023136"/>
    </source>
</evidence>
<organism evidence="7 8">
    <name type="scientific">Erysiphe pulchra</name>
    <dbReference type="NCBI Taxonomy" id="225359"/>
    <lineage>
        <taxon>Eukaryota</taxon>
        <taxon>Fungi</taxon>
        <taxon>Dikarya</taxon>
        <taxon>Ascomycota</taxon>
        <taxon>Pezizomycotina</taxon>
        <taxon>Leotiomycetes</taxon>
        <taxon>Erysiphales</taxon>
        <taxon>Erysiphaceae</taxon>
        <taxon>Erysiphe</taxon>
    </lineage>
</organism>
<dbReference type="InterPro" id="IPR008429">
    <property type="entry name" value="CLPTM1"/>
</dbReference>
<dbReference type="GO" id="GO:0012505">
    <property type="term" value="C:endomembrane system"/>
    <property type="evidence" value="ECO:0007669"/>
    <property type="project" value="TreeGrafter"/>
</dbReference>
<dbReference type="AlphaFoldDB" id="A0A2S4PRB3"/>
<protein>
    <recommendedName>
        <fullName evidence="9">Cleft lip and palate transmembrane 1</fullName>
    </recommendedName>
</protein>
<evidence type="ECO:0000256" key="3">
    <source>
        <dbReference type="ARBA" id="ARBA00022692"/>
    </source>
</evidence>
<dbReference type="GO" id="GO:0016020">
    <property type="term" value="C:membrane"/>
    <property type="evidence" value="ECO:0007669"/>
    <property type="project" value="UniProtKB-SubCell"/>
</dbReference>
<dbReference type="PANTHER" id="PTHR21347:SF0">
    <property type="entry name" value="LIPID SCRAMBLASE CLPTM1L"/>
    <property type="match status" value="1"/>
</dbReference>
<evidence type="ECO:0000256" key="4">
    <source>
        <dbReference type="ARBA" id="ARBA00022989"/>
    </source>
</evidence>
<dbReference type="STRING" id="225359.A0A2S4PRB3"/>
<evidence type="ECO:0000256" key="6">
    <source>
        <dbReference type="SAM" id="Phobius"/>
    </source>
</evidence>
<evidence type="ECO:0000256" key="1">
    <source>
        <dbReference type="ARBA" id="ARBA00004141"/>
    </source>
</evidence>
<dbReference type="OrthoDB" id="378564at2759"/>
<dbReference type="EMBL" id="PEDP01000947">
    <property type="protein sequence ID" value="POS84585.1"/>
    <property type="molecule type" value="Genomic_DNA"/>
</dbReference>
<comment type="similarity">
    <text evidence="2">Belongs to the CLPTM1 family.</text>
</comment>
<keyword evidence="3 6" id="KW-0812">Transmembrane</keyword>
<feature type="transmembrane region" description="Helical" evidence="6">
    <location>
        <begin position="481"/>
        <end position="500"/>
    </location>
</feature>
<evidence type="ECO:0008006" key="9">
    <source>
        <dbReference type="Google" id="ProtNLM"/>
    </source>
</evidence>
<dbReference type="Proteomes" id="UP000237438">
    <property type="component" value="Unassembled WGS sequence"/>
</dbReference>
<keyword evidence="4 6" id="KW-1133">Transmembrane helix</keyword>